<keyword evidence="3" id="KW-1185">Reference proteome</keyword>
<feature type="compositionally biased region" description="Basic and acidic residues" evidence="1">
    <location>
        <begin position="85"/>
        <end position="101"/>
    </location>
</feature>
<sequence>IGKKEKIKKKRYMPDLLENIAKETFSRKLALTLSETGTIDYGNEEIEQQILVFLNSIEEEGQNDIEEVERNTIKQEPELKEKEVIKEEKKEKQHTINEILKEAQGAKGTKNKSIKEVRQEDSLELEDEK</sequence>
<organism evidence="2 3">
    <name type="scientific">Gigaspora margarita</name>
    <dbReference type="NCBI Taxonomy" id="4874"/>
    <lineage>
        <taxon>Eukaryota</taxon>
        <taxon>Fungi</taxon>
        <taxon>Fungi incertae sedis</taxon>
        <taxon>Mucoromycota</taxon>
        <taxon>Glomeromycotina</taxon>
        <taxon>Glomeromycetes</taxon>
        <taxon>Diversisporales</taxon>
        <taxon>Gigasporaceae</taxon>
        <taxon>Gigaspora</taxon>
    </lineage>
</organism>
<reference evidence="2 3" key="1">
    <citation type="submission" date="2021-06" db="EMBL/GenBank/DDBJ databases">
        <authorList>
            <person name="Kallberg Y."/>
            <person name="Tangrot J."/>
            <person name="Rosling A."/>
        </authorList>
    </citation>
    <scope>NUCLEOTIDE SEQUENCE [LARGE SCALE GENOMIC DNA]</scope>
    <source>
        <strain evidence="2 3">120-4 pot B 10/14</strain>
    </source>
</reference>
<proteinExistence type="predicted"/>
<protein>
    <submittedName>
        <fullName evidence="2">7335_t:CDS:1</fullName>
    </submittedName>
</protein>
<feature type="non-terminal residue" evidence="2">
    <location>
        <position position="129"/>
    </location>
</feature>
<name>A0ABN7XDA3_GIGMA</name>
<comment type="caution">
    <text evidence="2">The sequence shown here is derived from an EMBL/GenBank/DDBJ whole genome shotgun (WGS) entry which is preliminary data.</text>
</comment>
<accession>A0ABN7XDA3</accession>
<evidence type="ECO:0000313" key="3">
    <source>
        <dbReference type="Proteomes" id="UP000789901"/>
    </source>
</evidence>
<feature type="region of interest" description="Disordered" evidence="1">
    <location>
        <begin position="85"/>
        <end position="129"/>
    </location>
</feature>
<evidence type="ECO:0000313" key="2">
    <source>
        <dbReference type="EMBL" id="CAG8852882.1"/>
    </source>
</evidence>
<dbReference type="Proteomes" id="UP000789901">
    <property type="component" value="Unassembled WGS sequence"/>
</dbReference>
<feature type="non-terminal residue" evidence="2">
    <location>
        <position position="1"/>
    </location>
</feature>
<dbReference type="EMBL" id="CAJVQB010117244">
    <property type="protein sequence ID" value="CAG8852882.1"/>
    <property type="molecule type" value="Genomic_DNA"/>
</dbReference>
<gene>
    <name evidence="2" type="ORF">GMARGA_LOCUS41703</name>
</gene>
<evidence type="ECO:0000256" key="1">
    <source>
        <dbReference type="SAM" id="MobiDB-lite"/>
    </source>
</evidence>